<dbReference type="EMBL" id="LSRL02000068">
    <property type="protein sequence ID" value="TDG45955.1"/>
    <property type="molecule type" value="Genomic_DNA"/>
</dbReference>
<evidence type="ECO:0000313" key="5">
    <source>
        <dbReference type="EMBL" id="TDG45955.1"/>
    </source>
</evidence>
<comment type="subcellular location">
    <subcellularLocation>
        <location evidence="1">Nucleus</location>
    </subcellularLocation>
</comment>
<dbReference type="PROSITE" id="PS51294">
    <property type="entry name" value="HTH_MYB"/>
    <property type="match status" value="1"/>
</dbReference>
<dbReference type="InterPro" id="IPR017930">
    <property type="entry name" value="Myb_dom"/>
</dbReference>
<sequence>METENNQQNEVNEKNIKEENNDSENDGDDNGDSEDVFHFETEHLALRGNQCYSNLLRTIATLQAQRIRIHQQIGELEKARDNYLENPQLLLDRLRNNEPLIAPYYLTTIRLPELPTLMVKPDVKIEAPAVSSQPTGEDKNNKNGHKNQTRLWTNEEQRRLEQLLIEYPPEEVEMRRFSKIAKALVNRTPQQVFSRVQKYFQKLHDAGMPVPGRLPKYRRSGGPSRSKFSVRRSTFFPAQNIEIQMPEDEYTLDDLVPVAPSPPPPPSKIKVEPKQEPDTLETETRRQKLLQLKILTAIRDEKLQTEDGYSPDPLAPKCAECAESAVTRKRWHCNSCYCYLNLCGDCLAHQLVTEQFEHISHDVVEEPEI</sequence>
<feature type="domain" description="HTH myb-type" evidence="4">
    <location>
        <begin position="152"/>
        <end position="204"/>
    </location>
</feature>
<dbReference type="STRING" id="7232.A0A484BDU8"/>
<dbReference type="InterPro" id="IPR001005">
    <property type="entry name" value="SANT/Myb"/>
</dbReference>
<dbReference type="PANTHER" id="PTHR22705">
    <property type="entry name" value="ZINC FINGER, ZZ DOMAIN CONTAINING 3"/>
    <property type="match status" value="1"/>
</dbReference>
<evidence type="ECO:0000256" key="1">
    <source>
        <dbReference type="ARBA" id="ARBA00004123"/>
    </source>
</evidence>
<dbReference type="InterPro" id="IPR037830">
    <property type="entry name" value="ZZZ3"/>
</dbReference>
<feature type="domain" description="Myb-like" evidence="3">
    <location>
        <begin position="152"/>
        <end position="200"/>
    </location>
</feature>
<dbReference type="AlphaFoldDB" id="A0A484BDU8"/>
<feature type="region of interest" description="Disordered" evidence="2">
    <location>
        <begin position="1"/>
        <end position="35"/>
    </location>
</feature>
<evidence type="ECO:0000259" key="4">
    <source>
        <dbReference type="PROSITE" id="PS51294"/>
    </source>
</evidence>
<feature type="compositionally biased region" description="Basic and acidic residues" evidence="2">
    <location>
        <begin position="11"/>
        <end position="20"/>
    </location>
</feature>
<dbReference type="GO" id="GO:0005634">
    <property type="term" value="C:nucleus"/>
    <property type="evidence" value="ECO:0007669"/>
    <property type="project" value="UniProtKB-SubCell"/>
</dbReference>
<dbReference type="Proteomes" id="UP000295192">
    <property type="component" value="Unassembled WGS sequence"/>
</dbReference>
<evidence type="ECO:0000259" key="3">
    <source>
        <dbReference type="PROSITE" id="PS50090"/>
    </source>
</evidence>
<dbReference type="CDD" id="cd00167">
    <property type="entry name" value="SANT"/>
    <property type="match status" value="1"/>
</dbReference>
<reference evidence="5 6" key="1">
    <citation type="journal article" date="2019" name="J. Hered.">
        <title>An Improved Genome Assembly for Drosophila navojoa, the Basal Species in the mojavensis Cluster.</title>
        <authorList>
            <person name="Vanderlinde T."/>
            <person name="Dupim E.G."/>
            <person name="Nazario-Yepiz N.O."/>
            <person name="Carvalho A.B."/>
        </authorList>
    </citation>
    <scope>NUCLEOTIDE SEQUENCE [LARGE SCALE GENOMIC DNA]</scope>
    <source>
        <strain evidence="5">Navoj_Jal97</strain>
        <tissue evidence="5">Whole organism</tissue>
    </source>
</reference>
<keyword evidence="6" id="KW-1185">Reference proteome</keyword>
<dbReference type="InterPro" id="IPR009057">
    <property type="entry name" value="Homeodomain-like_sf"/>
</dbReference>
<dbReference type="SUPFAM" id="SSF46689">
    <property type="entry name" value="Homeodomain-like"/>
    <property type="match status" value="1"/>
</dbReference>
<organism evidence="5 6">
    <name type="scientific">Drosophila navojoa</name>
    <name type="common">Fruit fly</name>
    <dbReference type="NCBI Taxonomy" id="7232"/>
    <lineage>
        <taxon>Eukaryota</taxon>
        <taxon>Metazoa</taxon>
        <taxon>Ecdysozoa</taxon>
        <taxon>Arthropoda</taxon>
        <taxon>Hexapoda</taxon>
        <taxon>Insecta</taxon>
        <taxon>Pterygota</taxon>
        <taxon>Neoptera</taxon>
        <taxon>Endopterygota</taxon>
        <taxon>Diptera</taxon>
        <taxon>Brachycera</taxon>
        <taxon>Muscomorpha</taxon>
        <taxon>Ephydroidea</taxon>
        <taxon>Drosophilidae</taxon>
        <taxon>Drosophila</taxon>
    </lineage>
</organism>
<feature type="compositionally biased region" description="Acidic residues" evidence="2">
    <location>
        <begin position="21"/>
        <end position="34"/>
    </location>
</feature>
<dbReference type="OrthoDB" id="20473at2759"/>
<dbReference type="PANTHER" id="PTHR22705:SF0">
    <property type="entry name" value="ZZ-TYPE ZINC FINGER-CONTAINING PROTEIN 3"/>
    <property type="match status" value="1"/>
</dbReference>
<feature type="region of interest" description="Disordered" evidence="2">
    <location>
        <begin position="210"/>
        <end position="229"/>
    </location>
</feature>
<dbReference type="SMART" id="SM00717">
    <property type="entry name" value="SANT"/>
    <property type="match status" value="1"/>
</dbReference>
<dbReference type="PROSITE" id="PS50090">
    <property type="entry name" value="MYB_LIKE"/>
    <property type="match status" value="1"/>
</dbReference>
<dbReference type="Gene3D" id="1.10.10.60">
    <property type="entry name" value="Homeodomain-like"/>
    <property type="match status" value="1"/>
</dbReference>
<dbReference type="Pfam" id="PF00249">
    <property type="entry name" value="Myb_DNA-binding"/>
    <property type="match status" value="1"/>
</dbReference>
<feature type="region of interest" description="Disordered" evidence="2">
    <location>
        <begin position="128"/>
        <end position="149"/>
    </location>
</feature>
<accession>A0A484BDU8</accession>
<gene>
    <name evidence="5" type="ORF">AWZ03_007675</name>
</gene>
<evidence type="ECO:0000256" key="2">
    <source>
        <dbReference type="SAM" id="MobiDB-lite"/>
    </source>
</evidence>
<feature type="compositionally biased region" description="Low complexity" evidence="2">
    <location>
        <begin position="1"/>
        <end position="10"/>
    </location>
</feature>
<dbReference type="OMA" id="TFFPAQN"/>
<comment type="caution">
    <text evidence="5">The sequence shown here is derived from an EMBL/GenBank/DDBJ whole genome shotgun (WGS) entry which is preliminary data.</text>
</comment>
<proteinExistence type="predicted"/>
<protein>
    <submittedName>
        <fullName evidence="5">Uncharacterized protein</fullName>
    </submittedName>
</protein>
<feature type="region of interest" description="Disordered" evidence="2">
    <location>
        <begin position="258"/>
        <end position="284"/>
    </location>
</feature>
<evidence type="ECO:0000313" key="6">
    <source>
        <dbReference type="Proteomes" id="UP000295192"/>
    </source>
</evidence>
<name>A0A484BDU8_DRONA</name>
<feature type="compositionally biased region" description="Basic and acidic residues" evidence="2">
    <location>
        <begin position="269"/>
        <end position="284"/>
    </location>
</feature>